<keyword evidence="2" id="KW-1185">Reference proteome</keyword>
<dbReference type="EMBL" id="JAAOAK010000027">
    <property type="protein sequence ID" value="KAF5694077.1"/>
    <property type="molecule type" value="Genomic_DNA"/>
</dbReference>
<comment type="caution">
    <text evidence="1">The sequence shown here is derived from an EMBL/GenBank/DDBJ whole genome shotgun (WGS) entry which is preliminary data.</text>
</comment>
<dbReference type="Proteomes" id="UP000562682">
    <property type="component" value="Unassembled WGS sequence"/>
</dbReference>
<proteinExistence type="predicted"/>
<reference evidence="1 2" key="1">
    <citation type="submission" date="2020-05" db="EMBL/GenBank/DDBJ databases">
        <title>Identification and distribution of gene clusters putatively required for synthesis of sphingolipid metabolism inhibitors in phylogenetically diverse species of the filamentous fungus Fusarium.</title>
        <authorList>
            <person name="Kim H.-S."/>
            <person name="Busman M."/>
            <person name="Brown D.W."/>
            <person name="Divon H."/>
            <person name="Uhlig S."/>
            <person name="Proctor R.H."/>
        </authorList>
    </citation>
    <scope>NUCLEOTIDE SEQUENCE [LARGE SCALE GENOMIC DNA]</scope>
    <source>
        <strain evidence="1 2">NRRL 25311</strain>
    </source>
</reference>
<dbReference type="GO" id="GO:0009116">
    <property type="term" value="P:nucleoside metabolic process"/>
    <property type="evidence" value="ECO:0007669"/>
    <property type="project" value="InterPro"/>
</dbReference>
<protein>
    <submittedName>
        <fullName evidence="1">Trp-Asp repeat-containing protein</fullName>
    </submittedName>
</protein>
<dbReference type="PANTHER" id="PTHR46082">
    <property type="entry name" value="ATP/GTP-BINDING PROTEIN-RELATED"/>
    <property type="match status" value="1"/>
</dbReference>
<dbReference type="InterPro" id="IPR035994">
    <property type="entry name" value="Nucleoside_phosphorylase_sf"/>
</dbReference>
<dbReference type="InterPro" id="IPR053137">
    <property type="entry name" value="NLR-like"/>
</dbReference>
<sequence>MERESTRLDNPSHYTFGWIAALAIEQAAARALLDEEYSEPKNFHPSPSDTNNYIWGRIGQHNIVIASLPAGVHETISAATPASDLVHYLPQMRFGLLVGIGGAIARPGDDQDNRLGDDVVVQPHGAEHEIRPSKIPGLVETMLQANPGMNRPGSNFTYQGPENDRLFPSDYEHVGGKTCAKCEVSRRIYREKRETTEPVTHYGVIASGNTLIKDAEFRDNLAERIGHQCLCVEMEAAGLVNKFPCLVIRGICNYADSHKNDQWQGYAAFTAAAFAVELLRNDSYSVSG</sequence>
<dbReference type="GO" id="GO:0003824">
    <property type="term" value="F:catalytic activity"/>
    <property type="evidence" value="ECO:0007669"/>
    <property type="project" value="InterPro"/>
</dbReference>
<name>A0A8H6CVW7_9HYPO</name>
<dbReference type="Gene3D" id="3.40.50.1580">
    <property type="entry name" value="Nucleoside phosphorylase domain"/>
    <property type="match status" value="1"/>
</dbReference>
<dbReference type="AlphaFoldDB" id="A0A8H6CVW7"/>
<accession>A0A8H6CVW7</accession>
<gene>
    <name evidence="1" type="ORF">FDENT_1381</name>
</gene>
<evidence type="ECO:0000313" key="2">
    <source>
        <dbReference type="Proteomes" id="UP000562682"/>
    </source>
</evidence>
<dbReference type="SUPFAM" id="SSF53167">
    <property type="entry name" value="Purine and uridine phosphorylases"/>
    <property type="match status" value="1"/>
</dbReference>
<organism evidence="1 2">
    <name type="scientific">Fusarium denticulatum</name>
    <dbReference type="NCBI Taxonomy" id="48507"/>
    <lineage>
        <taxon>Eukaryota</taxon>
        <taxon>Fungi</taxon>
        <taxon>Dikarya</taxon>
        <taxon>Ascomycota</taxon>
        <taxon>Pezizomycotina</taxon>
        <taxon>Sordariomycetes</taxon>
        <taxon>Hypocreomycetidae</taxon>
        <taxon>Hypocreales</taxon>
        <taxon>Nectriaceae</taxon>
        <taxon>Fusarium</taxon>
        <taxon>Fusarium fujikuroi species complex</taxon>
    </lineage>
</organism>
<evidence type="ECO:0000313" key="1">
    <source>
        <dbReference type="EMBL" id="KAF5694077.1"/>
    </source>
</evidence>
<dbReference type="PANTHER" id="PTHR46082:SF11">
    <property type="entry name" value="AAA+ ATPASE DOMAIN-CONTAINING PROTEIN-RELATED"/>
    <property type="match status" value="1"/>
</dbReference>